<dbReference type="GO" id="GO:0009055">
    <property type="term" value="F:electron transfer activity"/>
    <property type="evidence" value="ECO:0007669"/>
    <property type="project" value="TreeGrafter"/>
</dbReference>
<accession>A0A1X7JH51</accession>
<keyword evidence="8" id="KW-1185">Reference proteome</keyword>
<keyword evidence="2" id="KW-0001">2Fe-2S</keyword>
<dbReference type="PANTHER" id="PTHR23426">
    <property type="entry name" value="FERREDOXIN/ADRENODOXIN"/>
    <property type="match status" value="1"/>
</dbReference>
<keyword evidence="4" id="KW-0408">Iron</keyword>
<dbReference type="SUPFAM" id="SSF54292">
    <property type="entry name" value="2Fe-2S ferredoxin-like"/>
    <property type="match status" value="1"/>
</dbReference>
<gene>
    <name evidence="7" type="ORF">SAMN06295960_1561</name>
</gene>
<evidence type="ECO:0000256" key="4">
    <source>
        <dbReference type="ARBA" id="ARBA00023004"/>
    </source>
</evidence>
<proteinExistence type="inferred from homology"/>
<evidence type="ECO:0000256" key="1">
    <source>
        <dbReference type="ARBA" id="ARBA00010914"/>
    </source>
</evidence>
<dbReference type="Pfam" id="PF00111">
    <property type="entry name" value="Fer2"/>
    <property type="match status" value="1"/>
</dbReference>
<evidence type="ECO:0000313" key="8">
    <source>
        <dbReference type="Proteomes" id="UP000193834"/>
    </source>
</evidence>
<evidence type="ECO:0000256" key="5">
    <source>
        <dbReference type="ARBA" id="ARBA00023014"/>
    </source>
</evidence>
<dbReference type="GO" id="GO:0051537">
    <property type="term" value="F:2 iron, 2 sulfur cluster binding"/>
    <property type="evidence" value="ECO:0007669"/>
    <property type="project" value="UniProtKB-KW"/>
</dbReference>
<comment type="similarity">
    <text evidence="1">Belongs to the adrenodoxin/putidaredoxin family.</text>
</comment>
<sequence>MTRIRFMPDDKWVTARGGQSVLDAARLARVPIRTRCQGRAACLMCKVHIEGEGIEPPSKQERLKLGVQEKNGLRLACQARVGRDSGADITVSVPEDRLKAIIRQKLLEQEDDSLW</sequence>
<reference evidence="7 8" key="1">
    <citation type="submission" date="2017-04" db="EMBL/GenBank/DDBJ databases">
        <authorList>
            <person name="Afonso C.L."/>
            <person name="Miller P.J."/>
            <person name="Scott M.A."/>
            <person name="Spackman E."/>
            <person name="Goraichik I."/>
            <person name="Dimitrov K.M."/>
            <person name="Suarez D.L."/>
            <person name="Swayne D.E."/>
        </authorList>
    </citation>
    <scope>NUCLEOTIDE SEQUENCE [LARGE SCALE GENOMIC DNA]</scope>
    <source>
        <strain evidence="7 8">11</strain>
    </source>
</reference>
<name>A0A1X7JH51_9BACL</name>
<dbReference type="Proteomes" id="UP000193834">
    <property type="component" value="Unassembled WGS sequence"/>
</dbReference>
<dbReference type="PROSITE" id="PS51085">
    <property type="entry name" value="2FE2S_FER_2"/>
    <property type="match status" value="1"/>
</dbReference>
<evidence type="ECO:0000256" key="3">
    <source>
        <dbReference type="ARBA" id="ARBA00022723"/>
    </source>
</evidence>
<evidence type="ECO:0000313" key="7">
    <source>
        <dbReference type="EMBL" id="SMG27095.1"/>
    </source>
</evidence>
<dbReference type="STRING" id="1852522.SAMN06295960_1561"/>
<dbReference type="InterPro" id="IPR036010">
    <property type="entry name" value="2Fe-2S_ferredoxin-like_sf"/>
</dbReference>
<dbReference type="InterPro" id="IPR001055">
    <property type="entry name" value="Adrenodoxin-like"/>
</dbReference>
<dbReference type="EMBL" id="FXAZ01000001">
    <property type="protein sequence ID" value="SMG27095.1"/>
    <property type="molecule type" value="Genomic_DNA"/>
</dbReference>
<keyword evidence="3" id="KW-0479">Metal-binding</keyword>
<keyword evidence="5" id="KW-0411">Iron-sulfur</keyword>
<dbReference type="InterPro" id="IPR012675">
    <property type="entry name" value="Beta-grasp_dom_sf"/>
</dbReference>
<dbReference type="GO" id="GO:0140647">
    <property type="term" value="P:P450-containing electron transport chain"/>
    <property type="evidence" value="ECO:0007669"/>
    <property type="project" value="InterPro"/>
</dbReference>
<evidence type="ECO:0000256" key="6">
    <source>
        <dbReference type="ARBA" id="ARBA00034078"/>
    </source>
</evidence>
<evidence type="ECO:0000256" key="2">
    <source>
        <dbReference type="ARBA" id="ARBA00022714"/>
    </source>
</evidence>
<dbReference type="Gene3D" id="3.10.20.30">
    <property type="match status" value="1"/>
</dbReference>
<dbReference type="InterPro" id="IPR001041">
    <property type="entry name" value="2Fe-2S_ferredoxin-type"/>
</dbReference>
<organism evidence="7 8">
    <name type="scientific">Paenibacillus aquistagni</name>
    <dbReference type="NCBI Taxonomy" id="1852522"/>
    <lineage>
        <taxon>Bacteria</taxon>
        <taxon>Bacillati</taxon>
        <taxon>Bacillota</taxon>
        <taxon>Bacilli</taxon>
        <taxon>Bacillales</taxon>
        <taxon>Paenibacillaceae</taxon>
        <taxon>Paenibacillus</taxon>
    </lineage>
</organism>
<dbReference type="RefSeq" id="WP_085493689.1">
    <property type="nucleotide sequence ID" value="NZ_FXAZ01000001.1"/>
</dbReference>
<dbReference type="GO" id="GO:0046872">
    <property type="term" value="F:metal ion binding"/>
    <property type="evidence" value="ECO:0007669"/>
    <property type="project" value="UniProtKB-KW"/>
</dbReference>
<dbReference type="PANTHER" id="PTHR23426:SF65">
    <property type="entry name" value="FERREDOXIN-2, MITOCHONDRIAL"/>
    <property type="match status" value="1"/>
</dbReference>
<dbReference type="CDD" id="cd00207">
    <property type="entry name" value="fer2"/>
    <property type="match status" value="1"/>
</dbReference>
<dbReference type="AlphaFoldDB" id="A0A1X7JH51"/>
<protein>
    <submittedName>
        <fullName evidence="7">2Fe-2S iron-sulfur cluster binding domain-containing protein</fullName>
    </submittedName>
</protein>
<comment type="cofactor">
    <cofactor evidence="6">
        <name>[2Fe-2S] cluster</name>
        <dbReference type="ChEBI" id="CHEBI:190135"/>
    </cofactor>
</comment>
<dbReference type="OrthoDB" id="9810588at2"/>